<evidence type="ECO:0000256" key="1">
    <source>
        <dbReference type="ARBA" id="ARBA00008710"/>
    </source>
</evidence>
<protein>
    <submittedName>
        <fullName evidence="3">Nitroreductase family deazaflavin-dependent oxidoreductase</fullName>
    </submittedName>
</protein>
<dbReference type="Gene3D" id="2.30.110.10">
    <property type="entry name" value="Electron Transport, Fmn-binding Protein, Chain A"/>
    <property type="match status" value="1"/>
</dbReference>
<dbReference type="SUPFAM" id="SSF50475">
    <property type="entry name" value="FMN-binding split barrel"/>
    <property type="match status" value="1"/>
</dbReference>
<dbReference type="Pfam" id="PF04075">
    <property type="entry name" value="F420H2_quin_red"/>
    <property type="match status" value="1"/>
</dbReference>
<dbReference type="PANTHER" id="PTHR39428:SF1">
    <property type="entry name" value="F420H(2)-DEPENDENT QUINONE REDUCTASE RV1261C"/>
    <property type="match status" value="1"/>
</dbReference>
<dbReference type="InterPro" id="IPR012349">
    <property type="entry name" value="Split_barrel_FMN-bd"/>
</dbReference>
<sequence length="170" mass="19005">MAEGAFPDVRWGREPSPMIGKTITALASSRVGARTLGKLKGLDQRLLERSHGKYTIFGPIGLPLLLLTTIGQKSGARRTTPLVYVREDDRLFLIGSNYGQAWHPAWTGNLLANPQAWVRIGDQEIPVTATLVTGAEYDRIFAMFSDLAGVYDAYRRRTDRKLRIFSVSRR</sequence>
<dbReference type="InterPro" id="IPR004378">
    <property type="entry name" value="F420H2_quin_Rdtase"/>
</dbReference>
<comment type="caution">
    <text evidence="3">The sequence shown here is derived from an EMBL/GenBank/DDBJ whole genome shotgun (WGS) entry which is preliminary data.</text>
</comment>
<organism evidence="3 4">
    <name type="scientific">Nocardia higoensis</name>
    <dbReference type="NCBI Taxonomy" id="228599"/>
    <lineage>
        <taxon>Bacteria</taxon>
        <taxon>Bacillati</taxon>
        <taxon>Actinomycetota</taxon>
        <taxon>Actinomycetes</taxon>
        <taxon>Mycobacteriales</taxon>
        <taxon>Nocardiaceae</taxon>
        <taxon>Nocardia</taxon>
    </lineage>
</organism>
<keyword evidence="4" id="KW-1185">Reference proteome</keyword>
<evidence type="ECO:0000313" key="4">
    <source>
        <dbReference type="Proteomes" id="UP000707731"/>
    </source>
</evidence>
<dbReference type="RefSeq" id="WP_195004239.1">
    <property type="nucleotide sequence ID" value="NZ_JADLQN010000005.1"/>
</dbReference>
<evidence type="ECO:0000313" key="3">
    <source>
        <dbReference type="EMBL" id="MBF6357394.1"/>
    </source>
</evidence>
<gene>
    <name evidence="3" type="ORF">IU449_23075</name>
</gene>
<evidence type="ECO:0000256" key="2">
    <source>
        <dbReference type="ARBA" id="ARBA00049106"/>
    </source>
</evidence>
<dbReference type="Proteomes" id="UP000707731">
    <property type="component" value="Unassembled WGS sequence"/>
</dbReference>
<comment type="similarity">
    <text evidence="1">Belongs to the F420H(2)-dependent quinone reductase family.</text>
</comment>
<proteinExistence type="inferred from homology"/>
<dbReference type="EMBL" id="JADLQN010000005">
    <property type="protein sequence ID" value="MBF6357394.1"/>
    <property type="molecule type" value="Genomic_DNA"/>
</dbReference>
<name>A0ABS0DG42_9NOCA</name>
<comment type="catalytic activity">
    <reaction evidence="2">
        <text>oxidized coenzyme F420-(gamma-L-Glu)(n) + a quinol + H(+) = reduced coenzyme F420-(gamma-L-Glu)(n) + a quinone</text>
        <dbReference type="Rhea" id="RHEA:39663"/>
        <dbReference type="Rhea" id="RHEA-COMP:12939"/>
        <dbReference type="Rhea" id="RHEA-COMP:14378"/>
        <dbReference type="ChEBI" id="CHEBI:15378"/>
        <dbReference type="ChEBI" id="CHEBI:24646"/>
        <dbReference type="ChEBI" id="CHEBI:132124"/>
        <dbReference type="ChEBI" id="CHEBI:133980"/>
        <dbReference type="ChEBI" id="CHEBI:139511"/>
    </reaction>
</comment>
<accession>A0ABS0DG42</accession>
<reference evidence="3 4" key="1">
    <citation type="submission" date="2020-10" db="EMBL/GenBank/DDBJ databases">
        <title>Identification of Nocardia species via Next-generation sequencing and recognition of intraspecies genetic diversity.</title>
        <authorList>
            <person name="Li P."/>
            <person name="Li P."/>
            <person name="Lu B."/>
        </authorList>
    </citation>
    <scope>NUCLEOTIDE SEQUENCE [LARGE SCALE GENOMIC DNA]</scope>
    <source>
        <strain evidence="3 4">BJ06-0143</strain>
    </source>
</reference>
<dbReference type="PANTHER" id="PTHR39428">
    <property type="entry name" value="F420H(2)-DEPENDENT QUINONE REDUCTASE RV1261C"/>
    <property type="match status" value="1"/>
</dbReference>
<dbReference type="NCBIfam" id="TIGR00026">
    <property type="entry name" value="hi_GC_TIGR00026"/>
    <property type="match status" value="1"/>
</dbReference>